<feature type="region of interest" description="Disordered" evidence="1">
    <location>
        <begin position="1"/>
        <end position="31"/>
    </location>
</feature>
<dbReference type="AlphaFoldDB" id="S3UYS9"/>
<organism evidence="2 3">
    <name type="scientific">Leptospira fainei serovar Hurstbridge str. BUT 6</name>
    <dbReference type="NCBI Taxonomy" id="1193011"/>
    <lineage>
        <taxon>Bacteria</taxon>
        <taxon>Pseudomonadati</taxon>
        <taxon>Spirochaetota</taxon>
        <taxon>Spirochaetia</taxon>
        <taxon>Leptospirales</taxon>
        <taxon>Leptospiraceae</taxon>
        <taxon>Leptospira</taxon>
    </lineage>
</organism>
<dbReference type="Proteomes" id="UP000014540">
    <property type="component" value="Unassembled WGS sequence"/>
</dbReference>
<proteinExistence type="predicted"/>
<accession>S3UYS9</accession>
<dbReference type="STRING" id="1193011.LEP1GSC058_3657"/>
<comment type="caution">
    <text evidence="2">The sequence shown here is derived from an EMBL/GenBank/DDBJ whole genome shotgun (WGS) entry which is preliminary data.</text>
</comment>
<reference evidence="2" key="1">
    <citation type="submission" date="2013-04" db="EMBL/GenBank/DDBJ databases">
        <authorList>
            <person name="Harkins D.M."/>
            <person name="Durkin A.S."/>
            <person name="Selengut J.D."/>
            <person name="Sanka R."/>
            <person name="DePew J."/>
            <person name="Purushe J."/>
            <person name="Ahmed A."/>
            <person name="van der Linden H."/>
            <person name="Goris M.G.A."/>
            <person name="Hartskeerl R.A."/>
            <person name="Vinetz J.M."/>
            <person name="Sutton G.G."/>
            <person name="Nelson W.C."/>
            <person name="Fouts D.E."/>
        </authorList>
    </citation>
    <scope>NUCLEOTIDE SEQUENCE [LARGE SCALE GENOMIC DNA]</scope>
    <source>
        <strain evidence="2">BUT 6</strain>
    </source>
</reference>
<evidence type="ECO:0000256" key="1">
    <source>
        <dbReference type="SAM" id="MobiDB-lite"/>
    </source>
</evidence>
<evidence type="ECO:0000313" key="3">
    <source>
        <dbReference type="Proteomes" id="UP000014540"/>
    </source>
</evidence>
<sequence length="60" mass="6713">MQKSLKFAIGQLRESTDRPPPKKGWGSKSQNVPLTSFGTVGLSRRIEFKNYGDSKLSIFP</sequence>
<gene>
    <name evidence="2" type="ORF">LEP1GSC058_3657</name>
</gene>
<keyword evidence="3" id="KW-1185">Reference proteome</keyword>
<protein>
    <submittedName>
        <fullName evidence="2">Uncharacterized protein</fullName>
    </submittedName>
</protein>
<name>S3UYS9_9LEPT</name>
<dbReference type="EMBL" id="AKWZ02000010">
    <property type="protein sequence ID" value="EPG74388.1"/>
    <property type="molecule type" value="Genomic_DNA"/>
</dbReference>
<evidence type="ECO:0000313" key="2">
    <source>
        <dbReference type="EMBL" id="EPG74388.1"/>
    </source>
</evidence>